<evidence type="ECO:0000256" key="1">
    <source>
        <dbReference type="SAM" id="MobiDB-lite"/>
    </source>
</evidence>
<evidence type="ECO:0000313" key="2">
    <source>
        <dbReference type="EMBL" id="CAD9177540.1"/>
    </source>
</evidence>
<accession>A0A7S1WMY2</accession>
<gene>
    <name evidence="2" type="ORF">ACAT0790_LOCUS54309</name>
</gene>
<organism evidence="2">
    <name type="scientific">Alexandrium catenella</name>
    <name type="common">Red tide dinoflagellate</name>
    <name type="synonym">Gonyaulax catenella</name>
    <dbReference type="NCBI Taxonomy" id="2925"/>
    <lineage>
        <taxon>Eukaryota</taxon>
        <taxon>Sar</taxon>
        <taxon>Alveolata</taxon>
        <taxon>Dinophyceae</taxon>
        <taxon>Gonyaulacales</taxon>
        <taxon>Pyrocystaceae</taxon>
        <taxon>Alexandrium</taxon>
    </lineage>
</organism>
<feature type="region of interest" description="Disordered" evidence="1">
    <location>
        <begin position="1"/>
        <end position="28"/>
    </location>
</feature>
<proteinExistence type="predicted"/>
<feature type="compositionally biased region" description="Low complexity" evidence="1">
    <location>
        <begin position="12"/>
        <end position="28"/>
    </location>
</feature>
<sequence>MGKDDKAGKSGGPSAPSAPAGGRAEGAAAGACFRGAPVRTNAVHACHFGPGSQWGKPYYRLGQECEKSLGSTRSPMALDSTLLQQTRTNDRIKEKTLCVFADLPSHRSHNVSFNKDGLAMDSQSHYTKIGSKHACEVRPDHSFAAYRSASLPHLHPYNSRRAQFKDPTPWHLNAAFSTTNDAIGLFYSSNRVSEPLLRKRATANWIPPSTPASTRSGSQRR</sequence>
<dbReference type="EMBL" id="HBGE01091176">
    <property type="protein sequence ID" value="CAD9177540.1"/>
    <property type="molecule type" value="Transcribed_RNA"/>
</dbReference>
<dbReference type="AlphaFoldDB" id="A0A7S1WMY2"/>
<name>A0A7S1WMY2_ALECA</name>
<protein>
    <submittedName>
        <fullName evidence="2">Uncharacterized protein</fullName>
    </submittedName>
</protein>
<reference evidence="2" key="1">
    <citation type="submission" date="2021-01" db="EMBL/GenBank/DDBJ databases">
        <authorList>
            <person name="Corre E."/>
            <person name="Pelletier E."/>
            <person name="Niang G."/>
            <person name="Scheremetjew M."/>
            <person name="Finn R."/>
            <person name="Kale V."/>
            <person name="Holt S."/>
            <person name="Cochrane G."/>
            <person name="Meng A."/>
            <person name="Brown T."/>
            <person name="Cohen L."/>
        </authorList>
    </citation>
    <scope>NUCLEOTIDE SEQUENCE</scope>
    <source>
        <strain evidence="2">OF101</strain>
    </source>
</reference>